<dbReference type="Pfam" id="PF25917">
    <property type="entry name" value="BSH_RND"/>
    <property type="match status" value="1"/>
</dbReference>
<reference evidence="3" key="1">
    <citation type="submission" date="2022-04" db="EMBL/GenBank/DDBJ databases">
        <title>Whole genome sequence of Sphaerotilus sp. FB-5.</title>
        <authorList>
            <person name="Takeda M."/>
            <person name="Narihara S."/>
            <person name="Akimoto M."/>
            <person name="Akimoto R."/>
            <person name="Nishiyashiki S."/>
            <person name="Murakami T."/>
        </authorList>
    </citation>
    <scope>NUCLEOTIDE SEQUENCE</scope>
    <source>
        <strain evidence="3">FB-5</strain>
    </source>
</reference>
<dbReference type="RefSeq" id="WP_251973279.1">
    <property type="nucleotide sequence ID" value="NZ_AP025730.1"/>
</dbReference>
<sequence length="398" mass="41084">MTRRTGLLLFAVLVALLAGAFAWRQVPSRRAATVAASAPAASAGSAAAVLELAPGDLVEVRGRPLTRAVTFTGSLKPVQSAVLKAKVAGELLALTPREGDSVRAGELVGRIDPTEFDWRLKQAEQQVAAARAQRDITLRQLQNNRALVEQGFISPTALDTALANDNAAQANLAAVQAAVELARKAQADALLRAPISGQVAQRLAQPGERVAVDARLLEIVDLSRLELEAALPPDEAAVLAPGASARLWVEGRAEPVAATVVRINPSAQAGTRAVLAYLGLRGAPGLRAGLFARGEIALARAAAASVPSVPVSAVRVDASRPYVIAFENGRVQHRRVLLGARGTADEPGATEPYVELREGIAAGTPVLRGSLGLVADGAAARLAAMAVPRALAASAASR</sequence>
<accession>A0ABN6PL31</accession>
<protein>
    <recommendedName>
        <fullName evidence="2">Multidrug resistance protein MdtA-like barrel-sandwich hybrid domain-containing protein</fullName>
    </recommendedName>
</protein>
<feature type="domain" description="Multidrug resistance protein MdtA-like barrel-sandwich hybrid" evidence="2">
    <location>
        <begin position="82"/>
        <end position="211"/>
    </location>
</feature>
<proteinExistence type="inferred from homology"/>
<organism evidence="3 4">
    <name type="scientific">Sphaerotilus microaerophilus</name>
    <dbReference type="NCBI Taxonomy" id="2914710"/>
    <lineage>
        <taxon>Bacteria</taxon>
        <taxon>Pseudomonadati</taxon>
        <taxon>Pseudomonadota</taxon>
        <taxon>Betaproteobacteria</taxon>
        <taxon>Burkholderiales</taxon>
        <taxon>Sphaerotilaceae</taxon>
        <taxon>Sphaerotilus</taxon>
    </lineage>
</organism>
<dbReference type="EMBL" id="AP025730">
    <property type="protein sequence ID" value="BDI05228.1"/>
    <property type="molecule type" value="Genomic_DNA"/>
</dbReference>
<name>A0ABN6PL31_9BURK</name>
<keyword evidence="4" id="KW-1185">Reference proteome</keyword>
<dbReference type="PANTHER" id="PTHR30469:SF15">
    <property type="entry name" value="HLYD FAMILY OF SECRETION PROTEINS"/>
    <property type="match status" value="1"/>
</dbReference>
<comment type="similarity">
    <text evidence="1">Belongs to the membrane fusion protein (MFP) (TC 8.A.1) family.</text>
</comment>
<evidence type="ECO:0000313" key="4">
    <source>
        <dbReference type="Proteomes" id="UP001057498"/>
    </source>
</evidence>
<gene>
    <name evidence="3" type="ORF">CATMQ487_21980</name>
</gene>
<dbReference type="Proteomes" id="UP001057498">
    <property type="component" value="Chromosome"/>
</dbReference>
<dbReference type="SUPFAM" id="SSF111369">
    <property type="entry name" value="HlyD-like secretion proteins"/>
    <property type="match status" value="1"/>
</dbReference>
<evidence type="ECO:0000259" key="2">
    <source>
        <dbReference type="Pfam" id="PF25917"/>
    </source>
</evidence>
<dbReference type="PANTHER" id="PTHR30469">
    <property type="entry name" value="MULTIDRUG RESISTANCE PROTEIN MDTA"/>
    <property type="match status" value="1"/>
</dbReference>
<evidence type="ECO:0000313" key="3">
    <source>
        <dbReference type="EMBL" id="BDI05228.1"/>
    </source>
</evidence>
<dbReference type="Gene3D" id="2.40.420.20">
    <property type="match status" value="1"/>
</dbReference>
<dbReference type="NCBIfam" id="TIGR01730">
    <property type="entry name" value="RND_mfp"/>
    <property type="match status" value="1"/>
</dbReference>
<dbReference type="Gene3D" id="2.40.50.100">
    <property type="match status" value="1"/>
</dbReference>
<dbReference type="InterPro" id="IPR058625">
    <property type="entry name" value="MdtA-like_BSH"/>
</dbReference>
<dbReference type="InterPro" id="IPR006143">
    <property type="entry name" value="RND_pump_MFP"/>
</dbReference>
<dbReference type="Gene3D" id="1.10.287.470">
    <property type="entry name" value="Helix hairpin bin"/>
    <property type="match status" value="1"/>
</dbReference>
<dbReference type="Gene3D" id="2.40.30.170">
    <property type="match status" value="1"/>
</dbReference>
<evidence type="ECO:0000256" key="1">
    <source>
        <dbReference type="ARBA" id="ARBA00009477"/>
    </source>
</evidence>